<organism evidence="2">
    <name type="scientific">bioreactor metagenome</name>
    <dbReference type="NCBI Taxonomy" id="1076179"/>
    <lineage>
        <taxon>unclassified sequences</taxon>
        <taxon>metagenomes</taxon>
        <taxon>ecological metagenomes</taxon>
    </lineage>
</organism>
<dbReference type="AlphaFoldDB" id="A0A644VX66"/>
<feature type="region of interest" description="Disordered" evidence="1">
    <location>
        <begin position="482"/>
        <end position="511"/>
    </location>
</feature>
<feature type="compositionally biased region" description="Basic and acidic residues" evidence="1">
    <location>
        <begin position="490"/>
        <end position="511"/>
    </location>
</feature>
<gene>
    <name evidence="2" type="ORF">SDC9_41235</name>
</gene>
<accession>A0A644VX66</accession>
<proteinExistence type="predicted"/>
<evidence type="ECO:0000256" key="1">
    <source>
        <dbReference type="SAM" id="MobiDB-lite"/>
    </source>
</evidence>
<name>A0A644VX66_9ZZZZ</name>
<reference evidence="2" key="1">
    <citation type="submission" date="2019-08" db="EMBL/GenBank/DDBJ databases">
        <authorList>
            <person name="Kucharzyk K."/>
            <person name="Murdoch R.W."/>
            <person name="Higgins S."/>
            <person name="Loffler F."/>
        </authorList>
    </citation>
    <scope>NUCLEOTIDE SEQUENCE</scope>
</reference>
<evidence type="ECO:0000313" key="2">
    <source>
        <dbReference type="EMBL" id="MPL95072.1"/>
    </source>
</evidence>
<comment type="caution">
    <text evidence="2">The sequence shown here is derived from an EMBL/GenBank/DDBJ whole genome shotgun (WGS) entry which is preliminary data.</text>
</comment>
<sequence length="511" mass="58643">MNKKNIGVNFDLRFSEIKDINSSFALVKVAICYAGANRNRSKISREVIEAAIPSLFYCPLVGRYDPETDNFGSHDIRVIKDKDGNMEIVSATVPFGVVYGGTQPYWETVTEADGTQREYLYCEVILWKSQYGYKCLASKDKWAQSMEIGVDSYIIDSENYCVIEKMEFEALCILGDAEPCFESASVQMNSGEAVSSYRQQFAMMIQEMKESEELKAMKFTFDNLKTEGGKDNLILTDEIRDSVLAEFELALEQLTFEITEDMDEAAFRVAIEEMKPAQSPVAVYESTYKQKREALENALDSVYVRNGDGEVIGATHYWVQDFDSSYAYVERYIWSADDSHEDNGRFKYSMSEADGVLTATIEGEFELMILQWLTVEENERLQQSRNAFEALSSEFEEYKKEYTVKDLDVEELRKFKKERLDADHKAVIDEVIEAFADIHENAEFIALTKDDKAYEFEKPEDLEKEFFAIRGKAVPVKFEKSNKKTSVKIPVRDDSEASKSRYGDLFERYGK</sequence>
<dbReference type="EMBL" id="VSSQ01000453">
    <property type="protein sequence ID" value="MPL95072.1"/>
    <property type="molecule type" value="Genomic_DNA"/>
</dbReference>
<protein>
    <submittedName>
        <fullName evidence="2">Uncharacterized protein</fullName>
    </submittedName>
</protein>